<evidence type="ECO:0000256" key="2">
    <source>
        <dbReference type="ARBA" id="ARBA00012438"/>
    </source>
</evidence>
<evidence type="ECO:0000256" key="3">
    <source>
        <dbReference type="ARBA" id="ARBA00022553"/>
    </source>
</evidence>
<evidence type="ECO:0000313" key="6">
    <source>
        <dbReference type="EMBL" id="GLS27643.1"/>
    </source>
</evidence>
<dbReference type="Gene3D" id="3.30.565.10">
    <property type="entry name" value="Histidine kinase-like ATPase, C-terminal domain"/>
    <property type="match status" value="1"/>
</dbReference>
<dbReference type="InterPro" id="IPR003594">
    <property type="entry name" value="HATPase_dom"/>
</dbReference>
<name>A0AA37TA21_9GAMM</name>
<keyword evidence="3" id="KW-0597">Phosphoprotein</keyword>
<dbReference type="GO" id="GO:0000155">
    <property type="term" value="F:phosphorelay sensor kinase activity"/>
    <property type="evidence" value="ECO:0007669"/>
    <property type="project" value="InterPro"/>
</dbReference>
<gene>
    <name evidence="6" type="ORF">GCM10007877_33620</name>
</gene>
<dbReference type="Gene3D" id="1.10.287.130">
    <property type="match status" value="1"/>
</dbReference>
<dbReference type="EC" id="2.7.13.3" evidence="2"/>
<evidence type="ECO:0000313" key="7">
    <source>
        <dbReference type="Proteomes" id="UP001156870"/>
    </source>
</evidence>
<dbReference type="PANTHER" id="PTHR43065:SF50">
    <property type="entry name" value="HISTIDINE KINASE"/>
    <property type="match status" value="1"/>
</dbReference>
<dbReference type="PROSITE" id="PS50109">
    <property type="entry name" value="HIS_KIN"/>
    <property type="match status" value="1"/>
</dbReference>
<dbReference type="InterPro" id="IPR005467">
    <property type="entry name" value="His_kinase_dom"/>
</dbReference>
<protein>
    <recommendedName>
        <fullName evidence="2">histidine kinase</fullName>
        <ecNumber evidence="2">2.7.13.3</ecNumber>
    </recommendedName>
</protein>
<dbReference type="InterPro" id="IPR004358">
    <property type="entry name" value="Sig_transdc_His_kin-like_C"/>
</dbReference>
<evidence type="ECO:0000256" key="1">
    <source>
        <dbReference type="ARBA" id="ARBA00000085"/>
    </source>
</evidence>
<dbReference type="PRINTS" id="PR00344">
    <property type="entry name" value="BCTRLSENSOR"/>
</dbReference>
<dbReference type="InterPro" id="IPR003661">
    <property type="entry name" value="HisK_dim/P_dom"/>
</dbReference>
<dbReference type="AlphaFoldDB" id="A0AA37TA21"/>
<keyword evidence="7" id="KW-1185">Reference proteome</keyword>
<keyword evidence="4" id="KW-0175">Coiled coil</keyword>
<dbReference type="PANTHER" id="PTHR43065">
    <property type="entry name" value="SENSOR HISTIDINE KINASE"/>
    <property type="match status" value="1"/>
</dbReference>
<dbReference type="EMBL" id="BSPD01000085">
    <property type="protein sequence ID" value="GLS27643.1"/>
    <property type="molecule type" value="Genomic_DNA"/>
</dbReference>
<evidence type="ECO:0000259" key="5">
    <source>
        <dbReference type="PROSITE" id="PS50109"/>
    </source>
</evidence>
<dbReference type="InterPro" id="IPR036890">
    <property type="entry name" value="HATPase_C_sf"/>
</dbReference>
<dbReference type="CDD" id="cd00082">
    <property type="entry name" value="HisKA"/>
    <property type="match status" value="1"/>
</dbReference>
<feature type="coiled-coil region" evidence="4">
    <location>
        <begin position="1"/>
        <end position="28"/>
    </location>
</feature>
<feature type="domain" description="Histidine kinase" evidence="5">
    <location>
        <begin position="218"/>
        <end position="472"/>
    </location>
</feature>
<reference evidence="6 7" key="1">
    <citation type="journal article" date="2014" name="Int. J. Syst. Evol. Microbiol.">
        <title>Complete genome sequence of Corynebacterium casei LMG S-19264T (=DSM 44701T), isolated from a smear-ripened cheese.</title>
        <authorList>
            <consortium name="US DOE Joint Genome Institute (JGI-PGF)"/>
            <person name="Walter F."/>
            <person name="Albersmeier A."/>
            <person name="Kalinowski J."/>
            <person name="Ruckert C."/>
        </authorList>
    </citation>
    <scope>NUCLEOTIDE SEQUENCE [LARGE SCALE GENOMIC DNA]</scope>
    <source>
        <strain evidence="6 7">NBRC 110095</strain>
    </source>
</reference>
<proteinExistence type="predicted"/>
<dbReference type="SUPFAM" id="SSF55874">
    <property type="entry name" value="ATPase domain of HSP90 chaperone/DNA topoisomerase II/histidine kinase"/>
    <property type="match status" value="1"/>
</dbReference>
<organism evidence="6 7">
    <name type="scientific">Marinibactrum halimedae</name>
    <dbReference type="NCBI Taxonomy" id="1444977"/>
    <lineage>
        <taxon>Bacteria</taxon>
        <taxon>Pseudomonadati</taxon>
        <taxon>Pseudomonadota</taxon>
        <taxon>Gammaproteobacteria</taxon>
        <taxon>Cellvibrionales</taxon>
        <taxon>Cellvibrionaceae</taxon>
        <taxon>Marinibactrum</taxon>
    </lineage>
</organism>
<comment type="catalytic activity">
    <reaction evidence="1">
        <text>ATP + protein L-histidine = ADP + protein N-phospho-L-histidine.</text>
        <dbReference type="EC" id="2.7.13.3"/>
    </reaction>
</comment>
<accession>A0AA37TA21</accession>
<comment type="caution">
    <text evidence="6">The sequence shown here is derived from an EMBL/GenBank/DDBJ whole genome shotgun (WGS) entry which is preliminary data.</text>
</comment>
<dbReference type="Proteomes" id="UP001156870">
    <property type="component" value="Unassembled WGS sequence"/>
</dbReference>
<evidence type="ECO:0000256" key="4">
    <source>
        <dbReference type="SAM" id="Coils"/>
    </source>
</evidence>
<sequence>MRVMKTTVEELQEQLNHAYQLRKKAESEQQQTEVILRGITALLEANTSDDLFASMYDIFRQIVPYEACFILQQNKPRYLICSSSTDTNMVGTQWLVDDILKRVINGSTLAVFNIHLQPTWEKIPEEFKKPYTSALYSPFKGPQNEGVLVFAHKQKGFYVQTHIDILENYKNFTSQAQLGVQTKLLAIESYALRKEKEKMEATLINADKMASVGLLAAGVAHEINNPMGFINANLNYTLKQLKQIRDYLANLQTFLDDLSIEPNFKPTEKISTLISDFSQQTPLKTVEAILEASQDSLDGVERVRVIVDELRNFSRHYEENDEDVDINECLKSGLKLVNNELKYHTKVELNLGEVMPIKGNGGKLTQVITNLLLNAGQAIDEGGIIIIRSGLSHHKDHDECVWFTISDSGCGISPDQIKSIFTPFYTTKPVGEGTGLGLTISYDIIDKMGGTIEVDSQLNIGTTFTIALPIKTSVPIKTSQ</sequence>
<dbReference type="Pfam" id="PF02518">
    <property type="entry name" value="HATPase_c"/>
    <property type="match status" value="1"/>
</dbReference>
<dbReference type="SMART" id="SM00387">
    <property type="entry name" value="HATPase_c"/>
    <property type="match status" value="1"/>
</dbReference>